<evidence type="ECO:0000256" key="1">
    <source>
        <dbReference type="ARBA" id="ARBA00004141"/>
    </source>
</evidence>
<organism evidence="6">
    <name type="scientific">Klebsiella pneumoniae</name>
    <dbReference type="NCBI Taxonomy" id="573"/>
    <lineage>
        <taxon>Bacteria</taxon>
        <taxon>Pseudomonadati</taxon>
        <taxon>Pseudomonadota</taxon>
        <taxon>Gammaproteobacteria</taxon>
        <taxon>Enterobacterales</taxon>
        <taxon>Enterobacteriaceae</taxon>
        <taxon>Klebsiella/Raoultella group</taxon>
        <taxon>Klebsiella</taxon>
        <taxon>Klebsiella pneumoniae complex</taxon>
    </lineage>
</organism>
<reference evidence="6" key="1">
    <citation type="thesis" date="1994" institute="Chemical Engineering" country="University of Wisconsin-Madison">
        <title>Investigation of the Klebsiella pneumoniae 1,3-propanediol pathway: Characterization and expression of glycerol dehydratase and 1,3-propanediol oxidoreductase.</title>
        <authorList>
            <person name="Willard B.L."/>
        </authorList>
    </citation>
    <scope>NUCLEOTIDE SEQUENCE</scope>
    <source>
        <strain evidence="6">ATCC 25955</strain>
    </source>
</reference>
<dbReference type="InterPro" id="IPR023271">
    <property type="entry name" value="Aquaporin-like"/>
</dbReference>
<evidence type="ECO:0000256" key="5">
    <source>
        <dbReference type="SAM" id="Phobius"/>
    </source>
</evidence>
<dbReference type="GO" id="GO:0016020">
    <property type="term" value="C:membrane"/>
    <property type="evidence" value="ECO:0007669"/>
    <property type="project" value="UniProtKB-SubCell"/>
</dbReference>
<dbReference type="SUPFAM" id="SSF81338">
    <property type="entry name" value="Aquaporin-like"/>
    <property type="match status" value="1"/>
</dbReference>
<evidence type="ECO:0008006" key="7">
    <source>
        <dbReference type="Google" id="ProtNLM"/>
    </source>
</evidence>
<protein>
    <recommendedName>
        <fullName evidence="7">Aquaporin</fullName>
    </recommendedName>
</protein>
<dbReference type="EMBL" id="U30903">
    <property type="protein sequence ID" value="AAA74254.1"/>
    <property type="molecule type" value="Genomic_DNA"/>
</dbReference>
<evidence type="ECO:0000256" key="4">
    <source>
        <dbReference type="ARBA" id="ARBA00023136"/>
    </source>
</evidence>
<sequence length="44" mass="4537">MNQTSTLTGQCVAEFLGTGLLIFFGAGCVAALRVAGASFGQWEI</sequence>
<dbReference type="Gene3D" id="1.20.1080.10">
    <property type="entry name" value="Glycerol uptake facilitator protein"/>
    <property type="match status" value="1"/>
</dbReference>
<evidence type="ECO:0000313" key="6">
    <source>
        <dbReference type="EMBL" id="AAA74254.1"/>
    </source>
</evidence>
<evidence type="ECO:0000256" key="2">
    <source>
        <dbReference type="ARBA" id="ARBA00022692"/>
    </source>
</evidence>
<comment type="subcellular location">
    <subcellularLocation>
        <location evidence="1">Membrane</location>
        <topology evidence="1">Multi-pass membrane protein</topology>
    </subcellularLocation>
</comment>
<keyword evidence="3 5" id="KW-1133">Transmembrane helix</keyword>
<evidence type="ECO:0000256" key="3">
    <source>
        <dbReference type="ARBA" id="ARBA00022989"/>
    </source>
</evidence>
<keyword evidence="2 5" id="KW-0812">Transmembrane</keyword>
<proteinExistence type="predicted"/>
<keyword evidence="4 5" id="KW-0472">Membrane</keyword>
<name>Q48420_KLEPN</name>
<feature type="transmembrane region" description="Helical" evidence="5">
    <location>
        <begin position="15"/>
        <end position="35"/>
    </location>
</feature>
<reference evidence="6" key="2">
    <citation type="submission" date="1995-07" db="EMBL/GenBank/DDBJ databases">
        <title>The dha regulon of Klebsiella pneumoniae.</title>
        <authorList>
            <person name="Skraly F.A."/>
            <person name="Willard B.L."/>
            <person name="Cameron D.C."/>
        </authorList>
    </citation>
    <scope>NUCLEOTIDE SEQUENCE</scope>
    <source>
        <strain evidence="6">ATCC 25955</strain>
    </source>
</reference>
<feature type="non-terminal residue" evidence="6">
    <location>
        <position position="44"/>
    </location>
</feature>
<accession>Q48420</accession>
<dbReference type="AlphaFoldDB" id="Q48420"/>